<dbReference type="STRING" id="7868.ENSCMIP00000033440"/>
<keyword evidence="3" id="KW-1003">Cell membrane</keyword>
<dbReference type="InterPro" id="IPR000276">
    <property type="entry name" value="GPCR_Rhodpsn"/>
</dbReference>
<protein>
    <submittedName>
        <fullName evidence="16">Chemokine (C-C motif) receptor 9a</fullName>
    </submittedName>
</protein>
<keyword evidence="5" id="KW-0967">Endosome</keyword>
<feature type="transmembrane region" description="Helical" evidence="14">
    <location>
        <begin position="85"/>
        <end position="104"/>
    </location>
</feature>
<dbReference type="InParanoid" id="A0A4W3JMY9"/>
<keyword evidence="6 14" id="KW-1133">Transmembrane helix</keyword>
<evidence type="ECO:0000313" key="16">
    <source>
        <dbReference type="Ensembl" id="ENSCMIP00000033440.1"/>
    </source>
</evidence>
<dbReference type="GO" id="GO:0060326">
    <property type="term" value="P:cell chemotaxis"/>
    <property type="evidence" value="ECO:0007669"/>
    <property type="project" value="TreeGrafter"/>
</dbReference>
<dbReference type="InterPro" id="IPR001277">
    <property type="entry name" value="CXCR4/ACKR2"/>
</dbReference>
<evidence type="ECO:0000256" key="2">
    <source>
        <dbReference type="ARBA" id="ARBA00004651"/>
    </source>
</evidence>
<sequence length="364" mass="41491">MSTNVDVYSPYYFPTMANYDDSISSSVDYDYSSGLCDRSEVRQFSQYFQPAFYWCVCLLGAIGNILVVVLYAFYKRIKTMTDVYLLNLSIADLLFLCTLPFWALNASIGWRFGSSLCKIVSGVYKINLFSCMFLLTCISFDRYIAIVLATKAHYSKNKRLLQSKLVCLFVWIIATILSFPEFAFSSTNESQMTCSSNYPSKNMKVVAFALQVTFGFLLPLVIMMICYSLITWTLLQTKRFQKHKAIKVIVAVVSTFVLTQLPYNSFLIVKLLDADNITITDCNTLKNVDIATQITQSIAFLHCCLNPFLYAFIGVKFRQHLLKFLKDIGCFNQRQFLKLFKPQPGTSKRSSVVSESETFGTFVL</sequence>
<dbReference type="Proteomes" id="UP000314986">
    <property type="component" value="Unassembled WGS sequence"/>
</dbReference>
<evidence type="ECO:0000256" key="8">
    <source>
        <dbReference type="ARBA" id="ARBA00023136"/>
    </source>
</evidence>
<dbReference type="InterPro" id="IPR017452">
    <property type="entry name" value="GPCR_Rhodpsn_7TM"/>
</dbReference>
<dbReference type="GO" id="GO:0007204">
    <property type="term" value="P:positive regulation of cytosolic calcium ion concentration"/>
    <property type="evidence" value="ECO:0007669"/>
    <property type="project" value="TreeGrafter"/>
</dbReference>
<dbReference type="PRINTS" id="PR00237">
    <property type="entry name" value="GPCRRHODOPSN"/>
</dbReference>
<dbReference type="Ensembl" id="ENSCMIT00000033946.1">
    <property type="protein sequence ID" value="ENSCMIP00000033440.1"/>
    <property type="gene ID" value="ENSCMIG00000014266.1"/>
</dbReference>
<dbReference type="PROSITE" id="PS00237">
    <property type="entry name" value="G_PROTEIN_RECEP_F1_1"/>
    <property type="match status" value="1"/>
</dbReference>
<evidence type="ECO:0000256" key="12">
    <source>
        <dbReference type="ARBA" id="ARBA00023224"/>
    </source>
</evidence>
<dbReference type="InterPro" id="IPR050119">
    <property type="entry name" value="CCR1-9-like"/>
</dbReference>
<reference evidence="17" key="2">
    <citation type="journal article" date="2007" name="PLoS Biol.">
        <title>Survey sequencing and comparative analysis of the elephant shark (Callorhinchus milii) genome.</title>
        <authorList>
            <person name="Venkatesh B."/>
            <person name="Kirkness E.F."/>
            <person name="Loh Y.H."/>
            <person name="Halpern A.L."/>
            <person name="Lee A.P."/>
            <person name="Johnson J."/>
            <person name="Dandona N."/>
            <person name="Viswanathan L.D."/>
            <person name="Tay A."/>
            <person name="Venter J.C."/>
            <person name="Strausberg R.L."/>
            <person name="Brenner S."/>
        </authorList>
    </citation>
    <scope>NUCLEOTIDE SEQUENCE [LARGE SCALE GENOMIC DNA]</scope>
</reference>
<feature type="domain" description="G-protein coupled receptors family 1 profile" evidence="15">
    <location>
        <begin position="63"/>
        <end position="310"/>
    </location>
</feature>
<evidence type="ECO:0000256" key="14">
    <source>
        <dbReference type="SAM" id="Phobius"/>
    </source>
</evidence>
<dbReference type="SMART" id="SM01381">
    <property type="entry name" value="7TM_GPCR_Srsx"/>
    <property type="match status" value="1"/>
</dbReference>
<feature type="transmembrane region" description="Helical" evidence="14">
    <location>
        <begin position="245"/>
        <end position="263"/>
    </location>
</feature>
<evidence type="ECO:0000256" key="7">
    <source>
        <dbReference type="ARBA" id="ARBA00023040"/>
    </source>
</evidence>
<evidence type="ECO:0000256" key="11">
    <source>
        <dbReference type="ARBA" id="ARBA00023180"/>
    </source>
</evidence>
<feature type="transmembrane region" description="Helical" evidence="14">
    <location>
        <begin position="124"/>
        <end position="144"/>
    </location>
</feature>
<evidence type="ECO:0000256" key="9">
    <source>
        <dbReference type="ARBA" id="ARBA00023157"/>
    </source>
</evidence>
<keyword evidence="10 13" id="KW-0675">Receptor</keyword>
<feature type="transmembrane region" description="Helical" evidence="14">
    <location>
        <begin position="294"/>
        <end position="313"/>
    </location>
</feature>
<dbReference type="SUPFAM" id="SSF81321">
    <property type="entry name" value="Family A G protein-coupled receptor-like"/>
    <property type="match status" value="1"/>
</dbReference>
<dbReference type="OrthoDB" id="9942559at2759"/>
<evidence type="ECO:0000259" key="15">
    <source>
        <dbReference type="PROSITE" id="PS50262"/>
    </source>
</evidence>
<dbReference type="PROSITE" id="PS50262">
    <property type="entry name" value="G_PROTEIN_RECEP_F1_2"/>
    <property type="match status" value="1"/>
</dbReference>
<keyword evidence="7 13" id="KW-0297">G-protein coupled receptor</keyword>
<gene>
    <name evidence="16" type="primary">LOC103183383</name>
</gene>
<keyword evidence="11" id="KW-0325">Glycoprotein</keyword>
<evidence type="ECO:0000256" key="6">
    <source>
        <dbReference type="ARBA" id="ARBA00022989"/>
    </source>
</evidence>
<dbReference type="OMA" id="FPYNCVL"/>
<dbReference type="GO" id="GO:0016493">
    <property type="term" value="F:C-C chemokine receptor activity"/>
    <property type="evidence" value="ECO:0007669"/>
    <property type="project" value="TreeGrafter"/>
</dbReference>
<evidence type="ECO:0000256" key="5">
    <source>
        <dbReference type="ARBA" id="ARBA00022753"/>
    </source>
</evidence>
<feature type="transmembrane region" description="Helical" evidence="14">
    <location>
        <begin position="51"/>
        <end position="73"/>
    </location>
</feature>
<dbReference type="FunFam" id="1.20.1070.10:FF:000035">
    <property type="entry name" value="C-C chemokine receptor type 6"/>
    <property type="match status" value="1"/>
</dbReference>
<accession>A0A4W3JMY9</accession>
<keyword evidence="8 14" id="KW-0472">Membrane</keyword>
<reference evidence="16" key="5">
    <citation type="submission" date="2025-09" db="UniProtKB">
        <authorList>
            <consortium name="Ensembl"/>
        </authorList>
    </citation>
    <scope>IDENTIFICATION</scope>
</reference>
<dbReference type="KEGG" id="cmk:103183383"/>
<dbReference type="PANTHER" id="PTHR10489:SF664">
    <property type="entry name" value="C-C CHEMOKINE RECEPTOR TYPE 9"/>
    <property type="match status" value="1"/>
</dbReference>
<dbReference type="GO" id="GO:0005769">
    <property type="term" value="C:early endosome"/>
    <property type="evidence" value="ECO:0007669"/>
    <property type="project" value="UniProtKB-SubCell"/>
</dbReference>
<feature type="transmembrane region" description="Helical" evidence="14">
    <location>
        <begin position="165"/>
        <end position="185"/>
    </location>
</feature>
<dbReference type="AlphaFoldDB" id="A0A4W3JMY9"/>
<reference evidence="17" key="1">
    <citation type="journal article" date="2006" name="Science">
        <title>Ancient noncoding elements conserved in the human genome.</title>
        <authorList>
            <person name="Venkatesh B."/>
            <person name="Kirkness E.F."/>
            <person name="Loh Y.H."/>
            <person name="Halpern A.L."/>
            <person name="Lee A.P."/>
            <person name="Johnson J."/>
            <person name="Dandona N."/>
            <person name="Viswanathan L.D."/>
            <person name="Tay A."/>
            <person name="Venter J.C."/>
            <person name="Strausberg R.L."/>
            <person name="Brenner S."/>
        </authorList>
    </citation>
    <scope>NUCLEOTIDE SEQUENCE [LARGE SCALE GENOMIC DNA]</scope>
</reference>
<dbReference type="GeneID" id="103183383"/>
<evidence type="ECO:0000256" key="13">
    <source>
        <dbReference type="RuleBase" id="RU000688"/>
    </source>
</evidence>
<evidence type="ECO:0000256" key="10">
    <source>
        <dbReference type="ARBA" id="ARBA00023170"/>
    </source>
</evidence>
<evidence type="ECO:0000313" key="17">
    <source>
        <dbReference type="Proteomes" id="UP000314986"/>
    </source>
</evidence>
<keyword evidence="4 13" id="KW-0812">Transmembrane</keyword>
<proteinExistence type="inferred from homology"/>
<keyword evidence="9" id="KW-1015">Disulfide bond</keyword>
<dbReference type="GeneTree" id="ENSGT01030000234667"/>
<reference evidence="17" key="3">
    <citation type="journal article" date="2014" name="Nature">
        <title>Elephant shark genome provides unique insights into gnathostome evolution.</title>
        <authorList>
            <consortium name="International Elephant Shark Genome Sequencing Consortium"/>
            <person name="Venkatesh B."/>
            <person name="Lee A.P."/>
            <person name="Ravi V."/>
            <person name="Maurya A.K."/>
            <person name="Lian M.M."/>
            <person name="Swann J.B."/>
            <person name="Ohta Y."/>
            <person name="Flajnik M.F."/>
            <person name="Sutoh Y."/>
            <person name="Kasahara M."/>
            <person name="Hoon S."/>
            <person name="Gangu V."/>
            <person name="Roy S.W."/>
            <person name="Irimia M."/>
            <person name="Korzh V."/>
            <person name="Kondrychyn I."/>
            <person name="Lim Z.W."/>
            <person name="Tay B.H."/>
            <person name="Tohari S."/>
            <person name="Kong K.W."/>
            <person name="Ho S."/>
            <person name="Lorente-Galdos B."/>
            <person name="Quilez J."/>
            <person name="Marques-Bonet T."/>
            <person name="Raney B.J."/>
            <person name="Ingham P.W."/>
            <person name="Tay A."/>
            <person name="Hillier L.W."/>
            <person name="Minx P."/>
            <person name="Boehm T."/>
            <person name="Wilson R.K."/>
            <person name="Brenner S."/>
            <person name="Warren W.C."/>
        </authorList>
    </citation>
    <scope>NUCLEOTIDE SEQUENCE [LARGE SCALE GENOMIC DNA]</scope>
</reference>
<dbReference type="GO" id="GO:0019957">
    <property type="term" value="F:C-C chemokine binding"/>
    <property type="evidence" value="ECO:0007669"/>
    <property type="project" value="TreeGrafter"/>
</dbReference>
<organism evidence="16 17">
    <name type="scientific">Callorhinchus milii</name>
    <name type="common">Ghost shark</name>
    <dbReference type="NCBI Taxonomy" id="7868"/>
    <lineage>
        <taxon>Eukaryota</taxon>
        <taxon>Metazoa</taxon>
        <taxon>Chordata</taxon>
        <taxon>Craniata</taxon>
        <taxon>Vertebrata</taxon>
        <taxon>Chondrichthyes</taxon>
        <taxon>Holocephali</taxon>
        <taxon>Chimaeriformes</taxon>
        <taxon>Callorhinchidae</taxon>
        <taxon>Callorhinchus</taxon>
    </lineage>
</organism>
<dbReference type="PRINTS" id="PR00645">
    <property type="entry name" value="CXCCHMKINER4"/>
</dbReference>
<dbReference type="InterPro" id="IPR000355">
    <property type="entry name" value="Chemokine_rcpt"/>
</dbReference>
<dbReference type="RefSeq" id="XP_007899022.1">
    <property type="nucleotide sequence ID" value="XM_007900831.2"/>
</dbReference>
<name>A0A4W3JMY9_CALMI</name>
<dbReference type="GO" id="GO:0019722">
    <property type="term" value="P:calcium-mediated signaling"/>
    <property type="evidence" value="ECO:0007669"/>
    <property type="project" value="TreeGrafter"/>
</dbReference>
<comment type="similarity">
    <text evidence="13">Belongs to the G-protein coupled receptor 1 family.</text>
</comment>
<dbReference type="Pfam" id="PF00001">
    <property type="entry name" value="7tm_1"/>
    <property type="match status" value="1"/>
</dbReference>
<reference evidence="16" key="4">
    <citation type="submission" date="2025-08" db="UniProtKB">
        <authorList>
            <consortium name="Ensembl"/>
        </authorList>
    </citation>
    <scope>IDENTIFICATION</scope>
</reference>
<evidence type="ECO:0000256" key="1">
    <source>
        <dbReference type="ARBA" id="ARBA00004412"/>
    </source>
</evidence>
<keyword evidence="17" id="KW-1185">Reference proteome</keyword>
<dbReference type="PRINTS" id="PR00657">
    <property type="entry name" value="CCCHEMOKINER"/>
</dbReference>
<dbReference type="GO" id="GO:0006955">
    <property type="term" value="P:immune response"/>
    <property type="evidence" value="ECO:0007669"/>
    <property type="project" value="TreeGrafter"/>
</dbReference>
<dbReference type="PANTHER" id="PTHR10489">
    <property type="entry name" value="CELL ADHESION MOLECULE"/>
    <property type="match status" value="1"/>
</dbReference>
<dbReference type="GO" id="GO:0009897">
    <property type="term" value="C:external side of plasma membrane"/>
    <property type="evidence" value="ECO:0007669"/>
    <property type="project" value="TreeGrafter"/>
</dbReference>
<keyword evidence="12 13" id="KW-0807">Transducer</keyword>
<evidence type="ECO:0000256" key="3">
    <source>
        <dbReference type="ARBA" id="ARBA00022475"/>
    </source>
</evidence>
<evidence type="ECO:0000256" key="4">
    <source>
        <dbReference type="ARBA" id="ARBA00022692"/>
    </source>
</evidence>
<dbReference type="Gene3D" id="1.20.1070.10">
    <property type="entry name" value="Rhodopsin 7-helix transmembrane proteins"/>
    <property type="match status" value="1"/>
</dbReference>
<feature type="transmembrane region" description="Helical" evidence="14">
    <location>
        <begin position="205"/>
        <end position="233"/>
    </location>
</feature>
<comment type="subcellular location">
    <subcellularLocation>
        <location evidence="2">Cell membrane</location>
        <topology evidence="2">Multi-pass membrane protein</topology>
    </subcellularLocation>
    <subcellularLocation>
        <location evidence="1">Early endosome</location>
    </subcellularLocation>
</comment>